<organism evidence="3 4">
    <name type="scientific">Septoria linicola</name>
    <dbReference type="NCBI Taxonomy" id="215465"/>
    <lineage>
        <taxon>Eukaryota</taxon>
        <taxon>Fungi</taxon>
        <taxon>Dikarya</taxon>
        <taxon>Ascomycota</taxon>
        <taxon>Pezizomycotina</taxon>
        <taxon>Dothideomycetes</taxon>
        <taxon>Dothideomycetidae</taxon>
        <taxon>Mycosphaerellales</taxon>
        <taxon>Mycosphaerellaceae</taxon>
        <taxon>Septoria</taxon>
    </lineage>
</organism>
<evidence type="ECO:0008006" key="5">
    <source>
        <dbReference type="Google" id="ProtNLM"/>
    </source>
</evidence>
<evidence type="ECO:0000256" key="2">
    <source>
        <dbReference type="SAM" id="SignalP"/>
    </source>
</evidence>
<dbReference type="Proteomes" id="UP001056384">
    <property type="component" value="Chromosome 5"/>
</dbReference>
<dbReference type="PANTHER" id="PTHR40640">
    <property type="entry name" value="ANCHORED GLYCOPROTEIN, PUTATIVE (AFU_ORTHOLOGUE AFUA_8G04860)-RELATED"/>
    <property type="match status" value="1"/>
</dbReference>
<name>A0A9Q9EL11_9PEZI</name>
<evidence type="ECO:0000313" key="4">
    <source>
        <dbReference type="Proteomes" id="UP001056384"/>
    </source>
</evidence>
<reference evidence="3" key="1">
    <citation type="submission" date="2022-06" db="EMBL/GenBank/DDBJ databases">
        <title>Complete genome sequences of two strains of the flax pathogen Septoria linicola.</title>
        <authorList>
            <person name="Lapalu N."/>
            <person name="Simon A."/>
            <person name="Demenou B."/>
            <person name="Paumier D."/>
            <person name="Guillot M.-P."/>
            <person name="Gout L."/>
            <person name="Valade R."/>
        </authorList>
    </citation>
    <scope>NUCLEOTIDE SEQUENCE</scope>
    <source>
        <strain evidence="3">SE15195</strain>
    </source>
</reference>
<dbReference type="EMBL" id="CP099422">
    <property type="protein sequence ID" value="USW52938.1"/>
    <property type="molecule type" value="Genomic_DNA"/>
</dbReference>
<dbReference type="PANTHER" id="PTHR40640:SF1">
    <property type="entry name" value="ANCHORED GLYCOPROTEIN, PUTATIVE (AFU_ORTHOLOGUE AFUA_8G04860)-RELATED"/>
    <property type="match status" value="1"/>
</dbReference>
<feature type="signal peptide" evidence="2">
    <location>
        <begin position="1"/>
        <end position="16"/>
    </location>
</feature>
<dbReference type="AlphaFoldDB" id="A0A9Q9EL11"/>
<gene>
    <name evidence="3" type="ORF">Slin15195_G062570</name>
</gene>
<proteinExistence type="predicted"/>
<keyword evidence="2" id="KW-0732">Signal</keyword>
<evidence type="ECO:0000256" key="1">
    <source>
        <dbReference type="SAM" id="MobiDB-lite"/>
    </source>
</evidence>
<keyword evidence="4" id="KW-1185">Reference proteome</keyword>
<protein>
    <recommendedName>
        <fullName evidence="5">GPI anchored protein</fullName>
    </recommendedName>
</protein>
<accession>A0A9Q9EL11</accession>
<feature type="chain" id="PRO_5040466184" description="GPI anchored protein" evidence="2">
    <location>
        <begin position="17"/>
        <end position="210"/>
    </location>
</feature>
<evidence type="ECO:0000313" key="3">
    <source>
        <dbReference type="EMBL" id="USW52938.1"/>
    </source>
</evidence>
<feature type="region of interest" description="Disordered" evidence="1">
    <location>
        <begin position="158"/>
        <end position="180"/>
    </location>
</feature>
<sequence length="210" mass="20547">MASKIVLASLLSAAMAQTTTLQIPLYGYDSFTIDASIIAVQNSVTTISLACPSSADECGLFPQQTLTYGPSTYRMEMGTGDAEFTGSQICQATVCTESAGGSGANDPGSSTTTYDDVETMPVTVTAGAALLRGGDAGATNGGGSASASATMTFGGRGTMSATGTASSSEMSSASRTSSGAAETSSSAASAHVVARGGIVGGLAAVIALML</sequence>